<feature type="region of interest" description="Disordered" evidence="2">
    <location>
        <begin position="860"/>
        <end position="907"/>
    </location>
</feature>
<accession>A0A1Q9C8H8</accession>
<dbReference type="PROSITE" id="PS50158">
    <property type="entry name" value="ZF_CCHC"/>
    <property type="match status" value="1"/>
</dbReference>
<dbReference type="InterPro" id="IPR001878">
    <property type="entry name" value="Znf_CCHC"/>
</dbReference>
<dbReference type="GO" id="GO:0008270">
    <property type="term" value="F:zinc ion binding"/>
    <property type="evidence" value="ECO:0007669"/>
    <property type="project" value="UniProtKB-KW"/>
</dbReference>
<keyword evidence="1" id="KW-0862">Zinc</keyword>
<feature type="region of interest" description="Disordered" evidence="2">
    <location>
        <begin position="392"/>
        <end position="428"/>
    </location>
</feature>
<feature type="compositionally biased region" description="Basic and acidic residues" evidence="2">
    <location>
        <begin position="153"/>
        <end position="167"/>
    </location>
</feature>
<reference evidence="4 5" key="1">
    <citation type="submission" date="2016-02" db="EMBL/GenBank/DDBJ databases">
        <title>Genome analysis of coral dinoflagellate symbionts highlights evolutionary adaptations to a symbiotic lifestyle.</title>
        <authorList>
            <person name="Aranda M."/>
            <person name="Li Y."/>
            <person name="Liew Y.J."/>
            <person name="Baumgarten S."/>
            <person name="Simakov O."/>
            <person name="Wilson M."/>
            <person name="Piel J."/>
            <person name="Ashoor H."/>
            <person name="Bougouffa S."/>
            <person name="Bajic V.B."/>
            <person name="Ryu T."/>
            <person name="Ravasi T."/>
            <person name="Bayer T."/>
            <person name="Micklem G."/>
            <person name="Kim H."/>
            <person name="Bhak J."/>
            <person name="Lajeunesse T.C."/>
            <person name="Voolstra C.R."/>
        </authorList>
    </citation>
    <scope>NUCLEOTIDE SEQUENCE [LARGE SCALE GENOMIC DNA]</scope>
    <source>
        <strain evidence="4 5">CCMP2467</strain>
    </source>
</reference>
<feature type="region of interest" description="Disordered" evidence="2">
    <location>
        <begin position="1103"/>
        <end position="1133"/>
    </location>
</feature>
<feature type="compositionally biased region" description="Low complexity" evidence="2">
    <location>
        <begin position="409"/>
        <end position="421"/>
    </location>
</feature>
<keyword evidence="5" id="KW-1185">Reference proteome</keyword>
<gene>
    <name evidence="4" type="ORF">AK812_SmicGene40513</name>
</gene>
<evidence type="ECO:0000313" key="5">
    <source>
        <dbReference type="Proteomes" id="UP000186817"/>
    </source>
</evidence>
<feature type="region of interest" description="Disordered" evidence="2">
    <location>
        <begin position="135"/>
        <end position="215"/>
    </location>
</feature>
<organism evidence="4 5">
    <name type="scientific">Symbiodinium microadriaticum</name>
    <name type="common">Dinoflagellate</name>
    <name type="synonym">Zooxanthella microadriatica</name>
    <dbReference type="NCBI Taxonomy" id="2951"/>
    <lineage>
        <taxon>Eukaryota</taxon>
        <taxon>Sar</taxon>
        <taxon>Alveolata</taxon>
        <taxon>Dinophyceae</taxon>
        <taxon>Suessiales</taxon>
        <taxon>Symbiodiniaceae</taxon>
        <taxon>Symbiodinium</taxon>
    </lineage>
</organism>
<dbReference type="EMBL" id="LSRX01001510">
    <property type="protein sequence ID" value="OLP79224.1"/>
    <property type="molecule type" value="Genomic_DNA"/>
</dbReference>
<evidence type="ECO:0000256" key="2">
    <source>
        <dbReference type="SAM" id="MobiDB-lite"/>
    </source>
</evidence>
<dbReference type="Pfam" id="PF07727">
    <property type="entry name" value="RVT_2"/>
    <property type="match status" value="1"/>
</dbReference>
<dbReference type="InterPro" id="IPR013103">
    <property type="entry name" value="RVT_2"/>
</dbReference>
<keyword evidence="1" id="KW-0863">Zinc-finger</keyword>
<proteinExistence type="predicted"/>
<evidence type="ECO:0000256" key="1">
    <source>
        <dbReference type="PROSITE-ProRule" id="PRU00047"/>
    </source>
</evidence>
<dbReference type="Proteomes" id="UP000186817">
    <property type="component" value="Unassembled WGS sequence"/>
</dbReference>
<dbReference type="OrthoDB" id="463236at2759"/>
<protein>
    <submittedName>
        <fullName evidence="4">Retrovirus-related Pol polyprotein from transposon TNT 1-94</fullName>
    </submittedName>
</protein>
<name>A0A1Q9C8H8_SYMMI</name>
<feature type="domain" description="CCHC-type" evidence="3">
    <location>
        <begin position="432"/>
        <end position="446"/>
    </location>
</feature>
<comment type="caution">
    <text evidence="4">The sequence shown here is derived from an EMBL/GenBank/DDBJ whole genome shotgun (WGS) entry which is preliminary data.</text>
</comment>
<feature type="region of interest" description="Disordered" evidence="2">
    <location>
        <begin position="446"/>
        <end position="468"/>
    </location>
</feature>
<feature type="compositionally biased region" description="Low complexity" evidence="2">
    <location>
        <begin position="881"/>
        <end position="905"/>
    </location>
</feature>
<dbReference type="GO" id="GO:0003676">
    <property type="term" value="F:nucleic acid binding"/>
    <property type="evidence" value="ECO:0007669"/>
    <property type="project" value="InterPro"/>
</dbReference>
<keyword evidence="1" id="KW-0479">Metal-binding</keyword>
<feature type="region of interest" description="Disordered" evidence="2">
    <location>
        <begin position="1164"/>
        <end position="1232"/>
    </location>
</feature>
<sequence length="1864" mass="207556">MSGTADQAAQSVGRTKDGIPTWGGEASAFVQYEEAALLWEQSLTWEKRYTAGPKLVQELTGAARRLVSGQPAGWVSFRGGVTKLMDHLRAALGKPRINEVTDLLATYFKGTKRKPQESMNDYITRKTEAYMRASQSLKRVQPHYEKTNVTVTGDRRAQPHRGGDDHYQQPWSRQWTPATEEHENTADTGDGDGTTETSTQLPDQGDQPRSEHPWWEGQSWGWDSRWSSWQRSPWNNYGGYSWNDPWRATAWSSGSSSTTSSTPPNQRSELLPQFIQGWYLLIDANLDSGERNLVMTALAGNFDPLRVAQELRNQFSEADIKRRDTSRRYQSYIGETVEDEAEDYDHFDTSNAYDLQTEGMSEEGIAMMTDADELAQEAMATMFNARRTLREARQKQHMVKQNRKYYQGSSRSSASSSTTSTPKPRDDSQIECLRCGVKGHRVAQCPHKPLSETKGQANAATKEDTEPQQAPFVCYMDSVAGYASHSEMQTAWSVEDSSSPLSTAEAVRRGMAVLDGGATQTIGSVAAVEAVMKRNQATKGCSGLQGVNTENPPVFTFGNSSENRCLSTARLQVTAGGLPGEMQIHTLESGESPILMSIETLRKVGAMIDFENDLAVFRRIDPSRVLRLHRGRSGHQLLPLAELRMPSYTMSEKSVTVLIAAIQAQKLATLNPPPRPLVMDKMSQAQMVLSLRSCGEEPPKGWTKVQLLARLKELEDAGDIKPPGVSGKKQTPLEASIKELNRAGIRKASLQKYVTDECGLTITGNETMTILQQKAMTHLLQHTDPVGEDKMGFGKYAAQDYATVKQNDPQYCVWATTTAREGECSQYLRRFVKWLQKTEMEPKETKVDLGKIIPMAKAKGYGKKNPGTENPTTGKTMMAHTTATPSTATTATPSTATSSTATSSAGSDPMVQQLLQAVMTLTKEVQELKDEKSEKPRKIAAKADEIMENADTQDSVNFMIIVDEGSRFRLDPAGAFRSAAVEEWCDKHSIFLDIIPGEAHWKVGLAENAVKGLSSAEALAEAISTFNHKEIVRGYSPAQHILGQAPDETGRFVPASSELHPGLLVENPSRELERSVKLRAEAEKALSDWCAGELVYYWRTQDANKGKGQTAARSQEGHRTRGTPGGPQRPADQQLTWTYHAVAKEIGGNRFEDLTHDLPDNIEWHRAQDPQQEEQPRRYRVRTKRPPGATTTGTTMEEDSEELIPDVGPRERSRSRGRGSSDAAPSQEVPAAWWSSVAERHWPDQKSGYWDDQTAAVALEIALPETQRGRDKALRDLGAYFIGSMKRRAVELTEKKMSPEEKEAFRGAKATEVRNFVASKAFEVLPEHLRPDKSQAIGMRWILTWKLKEDGSRKAKARAVLLGYQDEAYEHRATTSPVMTRQTRQLVLQLSAWKRGKVQKGDVTGAFLQSRQYPDKLYCIPCPEICEALGIPLGSVTKVQKACYGLVDAPLEWYRSVDTFLRELGFTKLWSDPCCWVLREQGQLRGAISGHVDDFLFSGKEGDALWESKLAAIKDKFKWGDWEEKKFTQCGVVVEQTNEGFELSQPTYLENLHEINTCASRKKDRSQATSDKEKSQLRALLGGISWHAQQVAPYLAADVSLLLTEVSRSTIETIVKANILLNTAKSRQKQKMKIHAFREEDDLTMVMWVDAANANRADGGSTQGLFLGMTTTAMLRGEVTPVSPISWHSQKIDRMCRSPGAAEAQAAVNGEDGLYSGRHQWSELLFGAGDLHSPDELVRQTGGVVVTDSRNVYDRLVTEVMVIKGAEKRTSIELLAIKQSQLYTNVELRWVHSEAQLANSLTKQGGQREYELFHKMNHQWRLVEDPTMMSAKRRKELGLAPLEHKEFAMRSAASGWKKAHQVGG</sequence>
<evidence type="ECO:0000259" key="3">
    <source>
        <dbReference type="PROSITE" id="PS50158"/>
    </source>
</evidence>
<evidence type="ECO:0000313" key="4">
    <source>
        <dbReference type="EMBL" id="OLP79224.1"/>
    </source>
</evidence>